<protein>
    <submittedName>
        <fullName evidence="1">Uncharacterized protein</fullName>
    </submittedName>
</protein>
<dbReference type="GO" id="GO:0003824">
    <property type="term" value="F:catalytic activity"/>
    <property type="evidence" value="ECO:0007669"/>
    <property type="project" value="InterPro"/>
</dbReference>
<dbReference type="InterPro" id="IPR036038">
    <property type="entry name" value="Aminotransferase-like"/>
</dbReference>
<sequence>MLCRESPYILILGLPKIFHLDAVQLLSDSVLLDNESCDFSCGATRELIVLLLRKAKSYSVKFVTRARESKVSEWDVLVQKDGKKELVTAPIGEGLILEGAKREGLLELAREQLDLEVTERKYTIEAMEWFITPVLTIRHRGRDVVVPTGEQGGPVEVTGKIKG</sequence>
<dbReference type="Proteomes" id="UP000541154">
    <property type="component" value="Unassembled WGS sequence"/>
</dbReference>
<gene>
    <name evidence="1" type="ORF">ETB97_008723</name>
</gene>
<dbReference type="SUPFAM" id="SSF56752">
    <property type="entry name" value="D-aminoacid aminotransferase-like PLP-dependent enzymes"/>
    <property type="match status" value="1"/>
</dbReference>
<dbReference type="Gene3D" id="3.20.10.10">
    <property type="entry name" value="D-amino Acid Aminotransferase, subunit A, domain 2"/>
    <property type="match status" value="1"/>
</dbReference>
<evidence type="ECO:0000313" key="2">
    <source>
        <dbReference type="Proteomes" id="UP000541154"/>
    </source>
</evidence>
<comment type="caution">
    <text evidence="1">The sequence shown here is derived from an EMBL/GenBank/DDBJ whole genome shotgun (WGS) entry which is preliminary data.</text>
</comment>
<dbReference type="InterPro" id="IPR043132">
    <property type="entry name" value="BCAT-like_C"/>
</dbReference>
<organism evidence="1 2">
    <name type="scientific">Petromyces alliaceus</name>
    <name type="common">Aspergillus alliaceus</name>
    <dbReference type="NCBI Taxonomy" id="209559"/>
    <lineage>
        <taxon>Eukaryota</taxon>
        <taxon>Fungi</taxon>
        <taxon>Dikarya</taxon>
        <taxon>Ascomycota</taxon>
        <taxon>Pezizomycotina</taxon>
        <taxon>Eurotiomycetes</taxon>
        <taxon>Eurotiomycetidae</taxon>
        <taxon>Eurotiales</taxon>
        <taxon>Aspergillaceae</taxon>
        <taxon>Aspergillus</taxon>
        <taxon>Aspergillus subgen. Circumdati</taxon>
    </lineage>
</organism>
<reference evidence="1 2" key="1">
    <citation type="submission" date="2019-04" db="EMBL/GenBank/DDBJ databases">
        <title>Aspergillus burnettii sp. nov., novel species from soil in southeast Queensland.</title>
        <authorList>
            <person name="Gilchrist C.L.M."/>
            <person name="Pitt J.I."/>
            <person name="Lange L."/>
            <person name="Lacey H.J."/>
            <person name="Vuong D."/>
            <person name="Midgley D.J."/>
            <person name="Greenfield P."/>
            <person name="Bradbury M."/>
            <person name="Lacey E."/>
            <person name="Busk P.K."/>
            <person name="Pilgaard B."/>
            <person name="Chooi Y.H."/>
            <person name="Piggott A.M."/>
        </authorList>
    </citation>
    <scope>NUCLEOTIDE SEQUENCE [LARGE SCALE GENOMIC DNA]</scope>
    <source>
        <strain evidence="1 2">FRR 5400</strain>
    </source>
</reference>
<name>A0A8H6ACI5_PETAA</name>
<evidence type="ECO:0000313" key="1">
    <source>
        <dbReference type="EMBL" id="KAF5866918.1"/>
    </source>
</evidence>
<dbReference type="AlphaFoldDB" id="A0A8H6ACI5"/>
<dbReference type="EMBL" id="SPNV01000004">
    <property type="protein sequence ID" value="KAF5866918.1"/>
    <property type="molecule type" value="Genomic_DNA"/>
</dbReference>
<keyword evidence="2" id="KW-1185">Reference proteome</keyword>
<proteinExistence type="predicted"/>
<accession>A0A8H6ACI5</accession>